<organism evidence="2 3">
    <name type="scientific">Sinanodonta woodiana</name>
    <name type="common">Chinese pond mussel</name>
    <name type="synonym">Anodonta woodiana</name>
    <dbReference type="NCBI Taxonomy" id="1069815"/>
    <lineage>
        <taxon>Eukaryota</taxon>
        <taxon>Metazoa</taxon>
        <taxon>Spiralia</taxon>
        <taxon>Lophotrochozoa</taxon>
        <taxon>Mollusca</taxon>
        <taxon>Bivalvia</taxon>
        <taxon>Autobranchia</taxon>
        <taxon>Heteroconchia</taxon>
        <taxon>Palaeoheterodonta</taxon>
        <taxon>Unionida</taxon>
        <taxon>Unionoidea</taxon>
        <taxon>Unionidae</taxon>
        <taxon>Unioninae</taxon>
        <taxon>Sinanodonta</taxon>
    </lineage>
</organism>
<feature type="region of interest" description="Disordered" evidence="1">
    <location>
        <begin position="319"/>
        <end position="356"/>
    </location>
</feature>
<dbReference type="PANTHER" id="PTHR34831:SF1">
    <property type="entry name" value="MIGRATION AND INVASION-INHIBITORY PROTEIN"/>
    <property type="match status" value="1"/>
</dbReference>
<feature type="compositionally biased region" description="Polar residues" evidence="1">
    <location>
        <begin position="319"/>
        <end position="337"/>
    </location>
</feature>
<dbReference type="InterPro" id="IPR031466">
    <property type="entry name" value="MIIP"/>
</dbReference>
<feature type="compositionally biased region" description="Basic and acidic residues" evidence="1">
    <location>
        <begin position="457"/>
        <end position="474"/>
    </location>
</feature>
<dbReference type="PANTHER" id="PTHR34831">
    <property type="entry name" value="MIGRATION AND INVASION-INHIBITORY PROTEIN"/>
    <property type="match status" value="1"/>
</dbReference>
<accession>A0ABD3VP49</accession>
<evidence type="ECO:0000313" key="3">
    <source>
        <dbReference type="Proteomes" id="UP001634394"/>
    </source>
</evidence>
<dbReference type="Proteomes" id="UP001634394">
    <property type="component" value="Unassembled WGS sequence"/>
</dbReference>
<evidence type="ECO:0000256" key="1">
    <source>
        <dbReference type="SAM" id="MobiDB-lite"/>
    </source>
</evidence>
<name>A0ABD3VP49_SINWO</name>
<protein>
    <submittedName>
        <fullName evidence="2">Uncharacterized protein</fullName>
    </submittedName>
</protein>
<dbReference type="Pfam" id="PF15734">
    <property type="entry name" value="MIIP"/>
    <property type="match status" value="1"/>
</dbReference>
<feature type="region of interest" description="Disordered" evidence="1">
    <location>
        <begin position="24"/>
        <end position="66"/>
    </location>
</feature>
<feature type="compositionally biased region" description="Polar residues" evidence="1">
    <location>
        <begin position="517"/>
        <end position="531"/>
    </location>
</feature>
<dbReference type="AlphaFoldDB" id="A0ABD3VP49"/>
<evidence type="ECO:0000313" key="2">
    <source>
        <dbReference type="EMBL" id="KAL3862297.1"/>
    </source>
</evidence>
<sequence>MDVDIDENLRAQSKLLLRKLKEKQGKLQRIINPSTNSSQSFSRDLTSPEMSWDPNLEMNHDDAKSARSKLIEMSKIMKDDKNKSNLSKKQHTINHEENKIGNTEKVSLESDTQRKSLLTDVETDLKSVMQREKYKDSTESETQRKSVTHDFETCPELITRTENLKLDMGNAKKNSWNKDLDGKKEILNEFEQNSPILLKDNLHLKDKGKKTKETPIAVRRRRIIEKNVKVDGDLNASQHVDCTEEYPHLNFSYSEVTDEDLKFLQSRLDTSPKRTFQLSEVKDEGDQTRVNFEETLENPANSRKIAKFIREANKPKSILLTNGSRQNKSTSKVSFRTSGSPSRSFQSQSHGFSETEQQDQRLLGYDWIAALIENDPAAMDLSENFFDELKEFRRRNKDECINDYYMEGPQYLWENRDKEDPVVAKALEDTKVKPYTVNDRLFTKPLKNSLFADYQEEDRSSRKEPEPTYEEPRFVRVSIPRSTLESPHRVRPHRRNSFNQSDSFALSSHCLKGWENSRPSMMPSASSVSLRDSSHGLRPSMKTTLDEAERLAANFPYPWDPAEQRIHQPTPNLTDPSLLESYRANPLPHSMRSGSSFTERGNTSHSLKQATDDLLNSTYSLMYEMERVKRDFAHSRLHTPGRIY</sequence>
<feature type="compositionally biased region" description="Polar residues" evidence="1">
    <location>
        <begin position="31"/>
        <end position="49"/>
    </location>
</feature>
<comment type="caution">
    <text evidence="2">The sequence shown here is derived from an EMBL/GenBank/DDBJ whole genome shotgun (WGS) entry which is preliminary data.</text>
</comment>
<feature type="region of interest" description="Disordered" evidence="1">
    <location>
        <begin position="453"/>
        <end position="499"/>
    </location>
</feature>
<feature type="compositionally biased region" description="Low complexity" evidence="1">
    <location>
        <begin position="338"/>
        <end position="349"/>
    </location>
</feature>
<gene>
    <name evidence="2" type="ORF">ACJMK2_008276</name>
</gene>
<dbReference type="EMBL" id="JBJQND010000011">
    <property type="protein sequence ID" value="KAL3862297.1"/>
    <property type="molecule type" value="Genomic_DNA"/>
</dbReference>
<reference evidence="2 3" key="1">
    <citation type="submission" date="2024-11" db="EMBL/GenBank/DDBJ databases">
        <title>Chromosome-level genome assembly of the freshwater bivalve Anodonta woodiana.</title>
        <authorList>
            <person name="Chen X."/>
        </authorList>
    </citation>
    <scope>NUCLEOTIDE SEQUENCE [LARGE SCALE GENOMIC DNA]</scope>
    <source>
        <strain evidence="2">MN2024</strain>
        <tissue evidence="2">Gills</tissue>
    </source>
</reference>
<feature type="region of interest" description="Disordered" evidence="1">
    <location>
        <begin position="517"/>
        <end position="539"/>
    </location>
</feature>
<feature type="region of interest" description="Disordered" evidence="1">
    <location>
        <begin position="78"/>
        <end position="98"/>
    </location>
</feature>
<feature type="region of interest" description="Disordered" evidence="1">
    <location>
        <begin position="588"/>
        <end position="608"/>
    </location>
</feature>
<feature type="compositionally biased region" description="Polar residues" evidence="1">
    <location>
        <begin position="592"/>
        <end position="608"/>
    </location>
</feature>
<proteinExistence type="predicted"/>
<keyword evidence="3" id="KW-1185">Reference proteome</keyword>